<keyword evidence="4" id="KW-1185">Reference proteome</keyword>
<sequence length="388" mass="43699">MQKSNSFSEVLSKTLVPTFAMPGSTDGDSTDQEKNLSLPSARKKTSKTTKTGQPSESKGVGGVESRNLLNRLSLNLIFSKKSRDIRAAVREDIVSNIIAPLIQKFHCRETLHLAAIYDLQARPVSIEERTYQTKIRSCEETIENLKTELQLANTDLTEMNKELSKTAKSLMESSKEVKCFIKKSQPSFSNVLQSRPTTTTRVPFTNQRSDHAVLLRPKGKGTTSDDNRKIVENALVCRNSAARVNRISKVSNGGLIIEAPSSADLQVLRAEIECIPALENHFDISKPKRRRPQVILSGLDNEIDKDRFLKGLSAKNHLLCDTKNNPLFEINFPIKARRNTNWVISVDPSCYKRLFHEQGLYFEFSRCRFDNFFSVKYSMHSGRSVCPG</sequence>
<feature type="region of interest" description="Disordered" evidence="2">
    <location>
        <begin position="18"/>
        <end position="63"/>
    </location>
</feature>
<dbReference type="AlphaFoldDB" id="A0A4Y2K100"/>
<gene>
    <name evidence="3" type="ORF">AVEN_153249_1</name>
</gene>
<dbReference type="EMBL" id="BGPR01004117">
    <property type="protein sequence ID" value="GBM96121.1"/>
    <property type="molecule type" value="Genomic_DNA"/>
</dbReference>
<feature type="coiled-coil region" evidence="1">
    <location>
        <begin position="128"/>
        <end position="162"/>
    </location>
</feature>
<protein>
    <submittedName>
        <fullName evidence="3">Uncharacterized protein</fullName>
    </submittedName>
</protein>
<proteinExistence type="predicted"/>
<evidence type="ECO:0000256" key="2">
    <source>
        <dbReference type="SAM" id="MobiDB-lite"/>
    </source>
</evidence>
<dbReference type="Proteomes" id="UP000499080">
    <property type="component" value="Unassembled WGS sequence"/>
</dbReference>
<evidence type="ECO:0000256" key="1">
    <source>
        <dbReference type="SAM" id="Coils"/>
    </source>
</evidence>
<evidence type="ECO:0000313" key="4">
    <source>
        <dbReference type="Proteomes" id="UP000499080"/>
    </source>
</evidence>
<evidence type="ECO:0000313" key="3">
    <source>
        <dbReference type="EMBL" id="GBM96121.1"/>
    </source>
</evidence>
<keyword evidence="1" id="KW-0175">Coiled coil</keyword>
<name>A0A4Y2K100_ARAVE</name>
<organism evidence="3 4">
    <name type="scientific">Araneus ventricosus</name>
    <name type="common">Orbweaver spider</name>
    <name type="synonym">Epeira ventricosa</name>
    <dbReference type="NCBI Taxonomy" id="182803"/>
    <lineage>
        <taxon>Eukaryota</taxon>
        <taxon>Metazoa</taxon>
        <taxon>Ecdysozoa</taxon>
        <taxon>Arthropoda</taxon>
        <taxon>Chelicerata</taxon>
        <taxon>Arachnida</taxon>
        <taxon>Araneae</taxon>
        <taxon>Araneomorphae</taxon>
        <taxon>Entelegynae</taxon>
        <taxon>Araneoidea</taxon>
        <taxon>Araneidae</taxon>
        <taxon>Araneus</taxon>
    </lineage>
</organism>
<reference evidence="3 4" key="1">
    <citation type="journal article" date="2019" name="Sci. Rep.">
        <title>Orb-weaving spider Araneus ventricosus genome elucidates the spidroin gene catalogue.</title>
        <authorList>
            <person name="Kono N."/>
            <person name="Nakamura H."/>
            <person name="Ohtoshi R."/>
            <person name="Moran D.A.P."/>
            <person name="Shinohara A."/>
            <person name="Yoshida Y."/>
            <person name="Fujiwara M."/>
            <person name="Mori M."/>
            <person name="Tomita M."/>
            <person name="Arakawa K."/>
        </authorList>
    </citation>
    <scope>NUCLEOTIDE SEQUENCE [LARGE SCALE GENOMIC DNA]</scope>
</reference>
<accession>A0A4Y2K100</accession>
<comment type="caution">
    <text evidence="3">The sequence shown here is derived from an EMBL/GenBank/DDBJ whole genome shotgun (WGS) entry which is preliminary data.</text>
</comment>